<gene>
    <name evidence="2" type="ORF">CAOG_005184</name>
</gene>
<sequence length="117" mass="12835">MKTDLTGAQQQPVLLQSGAASEEKVTAGEAGHVDEDGNDDDDDDDEDDDDDDADDDGKEGGNKKGAKPIAGLPDPSTVSKAEWKKLVKEHNRERRKNKIPKHVKKRKEKVSTTKNKK</sequence>
<evidence type="ECO:0000256" key="1">
    <source>
        <dbReference type="SAM" id="MobiDB-lite"/>
    </source>
</evidence>
<dbReference type="Proteomes" id="UP000008743">
    <property type="component" value="Unassembled WGS sequence"/>
</dbReference>
<dbReference type="InParanoid" id="A0A0D2VTG9"/>
<feature type="compositionally biased region" description="Polar residues" evidence="1">
    <location>
        <begin position="1"/>
        <end position="14"/>
    </location>
</feature>
<feature type="compositionally biased region" description="Basic and acidic residues" evidence="1">
    <location>
        <begin position="21"/>
        <end position="35"/>
    </location>
</feature>
<keyword evidence="3" id="KW-1185">Reference proteome</keyword>
<feature type="region of interest" description="Disordered" evidence="1">
    <location>
        <begin position="1"/>
        <end position="117"/>
    </location>
</feature>
<dbReference type="EMBL" id="KE346367">
    <property type="protein sequence ID" value="KJE94552.1"/>
    <property type="molecule type" value="Genomic_DNA"/>
</dbReference>
<dbReference type="eggNOG" id="KOG2270">
    <property type="taxonomic scope" value="Eukaryota"/>
</dbReference>
<evidence type="ECO:0000313" key="2">
    <source>
        <dbReference type="EMBL" id="KJE94552.1"/>
    </source>
</evidence>
<proteinExistence type="predicted"/>
<dbReference type="RefSeq" id="XP_004346869.1">
    <property type="nucleotide sequence ID" value="XM_004346819.1"/>
</dbReference>
<feature type="compositionally biased region" description="Basic and acidic residues" evidence="1">
    <location>
        <begin position="81"/>
        <end position="92"/>
    </location>
</feature>
<dbReference type="STRING" id="595528.A0A0D2VTG9"/>
<dbReference type="AlphaFoldDB" id="A0A0D2VTG9"/>
<accession>A0A0D2VTG9</accession>
<feature type="compositionally biased region" description="Acidic residues" evidence="1">
    <location>
        <begin position="36"/>
        <end position="57"/>
    </location>
</feature>
<feature type="compositionally biased region" description="Basic residues" evidence="1">
    <location>
        <begin position="93"/>
        <end position="117"/>
    </location>
</feature>
<protein>
    <submittedName>
        <fullName evidence="2">Uncharacterized protein</fullName>
    </submittedName>
</protein>
<name>A0A0D2VTG9_CAPO3</name>
<reference evidence="3" key="1">
    <citation type="submission" date="2011-02" db="EMBL/GenBank/DDBJ databases">
        <title>The Genome Sequence of Capsaspora owczarzaki ATCC 30864.</title>
        <authorList>
            <person name="Russ C."/>
            <person name="Cuomo C."/>
            <person name="Burger G."/>
            <person name="Gray M.W."/>
            <person name="Holland P.W.H."/>
            <person name="King N."/>
            <person name="Lang F.B.F."/>
            <person name="Roger A.J."/>
            <person name="Ruiz-Trillo I."/>
            <person name="Young S.K."/>
            <person name="Zeng Q."/>
            <person name="Gargeya S."/>
            <person name="Alvarado L."/>
            <person name="Berlin A."/>
            <person name="Chapman S.B."/>
            <person name="Chen Z."/>
            <person name="Freedman E."/>
            <person name="Gellesch M."/>
            <person name="Goldberg J."/>
            <person name="Griggs A."/>
            <person name="Gujja S."/>
            <person name="Heilman E."/>
            <person name="Heiman D."/>
            <person name="Howarth C."/>
            <person name="Mehta T."/>
            <person name="Neiman D."/>
            <person name="Pearson M."/>
            <person name="Roberts A."/>
            <person name="Saif S."/>
            <person name="Shea T."/>
            <person name="Shenoy N."/>
            <person name="Sisk P."/>
            <person name="Stolte C."/>
            <person name="Sykes S."/>
            <person name="White J."/>
            <person name="Yandava C."/>
            <person name="Haas B."/>
            <person name="Nusbaum C."/>
            <person name="Birren B."/>
        </authorList>
    </citation>
    <scope>NUCLEOTIDE SEQUENCE</scope>
    <source>
        <strain evidence="3">ATCC 30864</strain>
    </source>
</reference>
<organism evidence="2 3">
    <name type="scientific">Capsaspora owczarzaki (strain ATCC 30864)</name>
    <dbReference type="NCBI Taxonomy" id="595528"/>
    <lineage>
        <taxon>Eukaryota</taxon>
        <taxon>Filasterea</taxon>
        <taxon>Capsaspora</taxon>
    </lineage>
</organism>
<evidence type="ECO:0000313" key="3">
    <source>
        <dbReference type="Proteomes" id="UP000008743"/>
    </source>
</evidence>